<dbReference type="EMBL" id="NXIE01000001">
    <property type="protein sequence ID" value="RXK14238.1"/>
    <property type="molecule type" value="Genomic_DNA"/>
</dbReference>
<organism evidence="3 4">
    <name type="scientific">Halarcobacter mediterraneus</name>
    <dbReference type="NCBI Taxonomy" id="2023153"/>
    <lineage>
        <taxon>Bacteria</taxon>
        <taxon>Pseudomonadati</taxon>
        <taxon>Campylobacterota</taxon>
        <taxon>Epsilonproteobacteria</taxon>
        <taxon>Campylobacterales</taxon>
        <taxon>Arcobacteraceae</taxon>
        <taxon>Halarcobacter</taxon>
    </lineage>
</organism>
<name>A0A4Q1AWX9_9BACT</name>
<keyword evidence="4" id="KW-1185">Reference proteome</keyword>
<keyword evidence="1" id="KW-1133">Transmembrane helix</keyword>
<feature type="transmembrane region" description="Helical" evidence="1">
    <location>
        <begin position="55"/>
        <end position="76"/>
    </location>
</feature>
<keyword evidence="1" id="KW-0812">Transmembrane</keyword>
<accession>A0A4Q1AWX9</accession>
<dbReference type="AlphaFoldDB" id="A0A4Q1AWX9"/>
<protein>
    <submittedName>
        <fullName evidence="3">Uncharacterized protein</fullName>
    </submittedName>
</protein>
<keyword evidence="1" id="KW-0472">Membrane</keyword>
<keyword evidence="2" id="KW-0732">Signal</keyword>
<reference evidence="3 4" key="1">
    <citation type="submission" date="2017-09" db="EMBL/GenBank/DDBJ databases">
        <title>Genomics of the genus Arcobacter.</title>
        <authorList>
            <person name="Perez-Cataluna A."/>
            <person name="Figueras M.J."/>
            <person name="Salas-Masso N."/>
        </authorList>
    </citation>
    <scope>NUCLEOTIDE SEQUENCE [LARGE SCALE GENOMIC DNA]</scope>
    <source>
        <strain evidence="3 4">F156-34</strain>
    </source>
</reference>
<feature type="signal peptide" evidence="2">
    <location>
        <begin position="1"/>
        <end position="44"/>
    </location>
</feature>
<gene>
    <name evidence="3" type="ORF">CP965_01970</name>
</gene>
<evidence type="ECO:0000256" key="2">
    <source>
        <dbReference type="SAM" id="SignalP"/>
    </source>
</evidence>
<feature type="chain" id="PRO_5040515674" evidence="2">
    <location>
        <begin position="45"/>
        <end position="83"/>
    </location>
</feature>
<comment type="caution">
    <text evidence="3">The sequence shown here is derived from an EMBL/GenBank/DDBJ whole genome shotgun (WGS) entry which is preliminary data.</text>
</comment>
<sequence>MKLLSLFATLFALVMNFFSKSSQGLKAFSFGLLAFALSNAPVYADPIGAPDMTDATGSVTAVFGAVLGVAVLIFGFKKVKSLL</sequence>
<evidence type="ECO:0000313" key="3">
    <source>
        <dbReference type="EMBL" id="RXK14238.1"/>
    </source>
</evidence>
<dbReference type="Proteomes" id="UP000289718">
    <property type="component" value="Unassembled WGS sequence"/>
</dbReference>
<evidence type="ECO:0000313" key="4">
    <source>
        <dbReference type="Proteomes" id="UP000289718"/>
    </source>
</evidence>
<evidence type="ECO:0000256" key="1">
    <source>
        <dbReference type="SAM" id="Phobius"/>
    </source>
</evidence>
<proteinExistence type="predicted"/>